<dbReference type="InterPro" id="IPR005467">
    <property type="entry name" value="His_kinase_dom"/>
</dbReference>
<evidence type="ECO:0000313" key="12">
    <source>
        <dbReference type="Proteomes" id="UP000008631"/>
    </source>
</evidence>
<sequence length="687" mass="76513">MPHRSTSHHAEAMALDSVTNDFSPAEIAAIMTPIHRRGDRIVGWFVLAHLVIALWLAAFSEVWALSIGVSFCAAAMFFGTRLLLPGSLTTRCVAGIALNLFVILHIYQMHGLSEMHFWYFTSMTMLIIYQDWRCFWPGTVLIILQHILFAWLQNLGPAELKELTAAPLVGGMLGTLAGFQFFEKAFIGFWQLVFHFAIAILQATLCGMWAWMLRRQTLRNAAREQELSRAWRLADEANEAKSLFLACVSHEIRTPLTAILGHTSILLEDPKVRRRLGYRVKRLEIIKRSGEHLSVLINDIIDMSKVERNLIRVDPEPVAIAQAVRETAALIRPRASAKGLSLGVEFAGPIPEVVRVDPVRLRQILVNLLGNAVKFTTRGGVTLRVEYLRERHILALSIHDTGRGLEPHHLERLFRPFTRLGNTDDPEGGAGLGLAISKRLAELLGGDITVESQPGRGSCFTLELPVRPDEAQRQILPDSEPSDLREVERDDADADDLEHDLDFEAPLPGQDEYPGDDPSSASWNFLPEEHLADVQHLVHRPTARRPRVLLADDGEDNRMLVAHWLGGLAEVVMAFDGRQAILKALAQQDAGQPFDLILMDLRMPILDGRSATRALRHAGYTGPIVALTADEDRLSALEAGCDEHLSKPFDPERLRRLVIDLTTWDSDHSTTTQSARAIAATPETGLT</sequence>
<dbReference type="Gene3D" id="3.30.565.10">
    <property type="entry name" value="Histidine kinase-like ATPase, C-terminal domain"/>
    <property type="match status" value="1"/>
</dbReference>
<dbReference type="eggNOG" id="COG2205">
    <property type="taxonomic scope" value="Bacteria"/>
</dbReference>
<feature type="region of interest" description="Disordered" evidence="7">
    <location>
        <begin position="470"/>
        <end position="495"/>
    </location>
</feature>
<dbReference type="PANTHER" id="PTHR43047">
    <property type="entry name" value="TWO-COMPONENT HISTIDINE PROTEIN KINASE"/>
    <property type="match status" value="1"/>
</dbReference>
<dbReference type="InterPro" id="IPR004358">
    <property type="entry name" value="Sig_transdc_His_kin-like_C"/>
</dbReference>
<feature type="transmembrane region" description="Helical" evidence="8">
    <location>
        <begin position="41"/>
        <end position="58"/>
    </location>
</feature>
<protein>
    <recommendedName>
        <fullName evidence="2">histidine kinase</fullName>
        <ecNumber evidence="2">2.7.13.3</ecNumber>
    </recommendedName>
</protein>
<comment type="catalytic activity">
    <reaction evidence="1">
        <text>ATP + protein L-histidine = ADP + protein N-phospho-L-histidine.</text>
        <dbReference type="EC" id="2.7.13.3"/>
    </reaction>
</comment>
<gene>
    <name evidence="11" type="ordered locus">Isop_2025</name>
</gene>
<evidence type="ECO:0000259" key="9">
    <source>
        <dbReference type="PROSITE" id="PS50109"/>
    </source>
</evidence>
<dbReference type="GO" id="GO:0009927">
    <property type="term" value="F:histidine phosphotransfer kinase activity"/>
    <property type="evidence" value="ECO:0007669"/>
    <property type="project" value="TreeGrafter"/>
</dbReference>
<organism evidence="11 12">
    <name type="scientific">Isosphaera pallida (strain ATCC 43644 / DSM 9630 / IS1B)</name>
    <dbReference type="NCBI Taxonomy" id="575540"/>
    <lineage>
        <taxon>Bacteria</taxon>
        <taxon>Pseudomonadati</taxon>
        <taxon>Planctomycetota</taxon>
        <taxon>Planctomycetia</taxon>
        <taxon>Isosphaerales</taxon>
        <taxon>Isosphaeraceae</taxon>
        <taxon>Isosphaera</taxon>
    </lineage>
</organism>
<evidence type="ECO:0000256" key="8">
    <source>
        <dbReference type="SAM" id="Phobius"/>
    </source>
</evidence>
<dbReference type="EC" id="2.7.13.3" evidence="2"/>
<dbReference type="Gene3D" id="1.10.287.130">
    <property type="match status" value="1"/>
</dbReference>
<dbReference type="EMBL" id="CP002353">
    <property type="protein sequence ID" value="ADV62605.1"/>
    <property type="molecule type" value="Genomic_DNA"/>
</dbReference>
<feature type="transmembrane region" description="Helical" evidence="8">
    <location>
        <begin position="188"/>
        <end position="213"/>
    </location>
</feature>
<dbReference type="GO" id="GO:0000155">
    <property type="term" value="F:phosphorelay sensor kinase activity"/>
    <property type="evidence" value="ECO:0007669"/>
    <property type="project" value="InterPro"/>
</dbReference>
<dbReference type="Pfam" id="PF00072">
    <property type="entry name" value="Response_reg"/>
    <property type="match status" value="1"/>
</dbReference>
<dbReference type="InterPro" id="IPR036890">
    <property type="entry name" value="HATPase_C_sf"/>
</dbReference>
<evidence type="ECO:0000259" key="10">
    <source>
        <dbReference type="PROSITE" id="PS50110"/>
    </source>
</evidence>
<dbReference type="SMART" id="SM00388">
    <property type="entry name" value="HisKA"/>
    <property type="match status" value="1"/>
</dbReference>
<keyword evidence="5 11" id="KW-0418">Kinase</keyword>
<accession>E8R386</accession>
<feature type="transmembrane region" description="Helical" evidence="8">
    <location>
        <begin position="135"/>
        <end position="152"/>
    </location>
</feature>
<evidence type="ECO:0000256" key="3">
    <source>
        <dbReference type="ARBA" id="ARBA00022553"/>
    </source>
</evidence>
<dbReference type="InterPro" id="IPR011006">
    <property type="entry name" value="CheY-like_superfamily"/>
</dbReference>
<keyword evidence="8" id="KW-1133">Transmembrane helix</keyword>
<evidence type="ECO:0000256" key="7">
    <source>
        <dbReference type="SAM" id="MobiDB-lite"/>
    </source>
</evidence>
<dbReference type="SUPFAM" id="SSF55874">
    <property type="entry name" value="ATPase domain of HSP90 chaperone/DNA topoisomerase II/histidine kinase"/>
    <property type="match status" value="1"/>
</dbReference>
<dbReference type="PRINTS" id="PR00344">
    <property type="entry name" value="BCTRLSENSOR"/>
</dbReference>
<dbReference type="KEGG" id="ipa:Isop_2025"/>
<feature type="transmembrane region" description="Helical" evidence="8">
    <location>
        <begin position="164"/>
        <end position="182"/>
    </location>
</feature>
<evidence type="ECO:0000256" key="1">
    <source>
        <dbReference type="ARBA" id="ARBA00000085"/>
    </source>
</evidence>
<dbReference type="Pfam" id="PF00512">
    <property type="entry name" value="HisKA"/>
    <property type="match status" value="1"/>
</dbReference>
<feature type="domain" description="Response regulatory" evidence="10">
    <location>
        <begin position="547"/>
        <end position="662"/>
    </location>
</feature>
<dbReference type="InterPro" id="IPR036097">
    <property type="entry name" value="HisK_dim/P_sf"/>
</dbReference>
<dbReference type="HOGENOM" id="CLU_400515_0_0_0"/>
<feature type="domain" description="Histidine kinase" evidence="9">
    <location>
        <begin position="247"/>
        <end position="468"/>
    </location>
</feature>
<evidence type="ECO:0000256" key="6">
    <source>
        <dbReference type="PROSITE-ProRule" id="PRU00169"/>
    </source>
</evidence>
<keyword evidence="8" id="KW-0812">Transmembrane</keyword>
<dbReference type="InParanoid" id="E8R386"/>
<feature type="modified residue" description="4-aspartylphosphate" evidence="6">
    <location>
        <position position="600"/>
    </location>
</feature>
<dbReference type="SMART" id="SM00448">
    <property type="entry name" value="REC"/>
    <property type="match status" value="1"/>
</dbReference>
<keyword evidence="12" id="KW-1185">Reference proteome</keyword>
<dbReference type="RefSeq" id="WP_013564893.1">
    <property type="nucleotide sequence ID" value="NC_014962.1"/>
</dbReference>
<keyword evidence="4" id="KW-0808">Transferase</keyword>
<evidence type="ECO:0000313" key="11">
    <source>
        <dbReference type="EMBL" id="ADV62605.1"/>
    </source>
</evidence>
<keyword evidence="8" id="KW-0472">Membrane</keyword>
<evidence type="ECO:0000256" key="5">
    <source>
        <dbReference type="ARBA" id="ARBA00022777"/>
    </source>
</evidence>
<dbReference type="GO" id="GO:0005886">
    <property type="term" value="C:plasma membrane"/>
    <property type="evidence" value="ECO:0007669"/>
    <property type="project" value="TreeGrafter"/>
</dbReference>
<dbReference type="InterPro" id="IPR003661">
    <property type="entry name" value="HisK_dim/P_dom"/>
</dbReference>
<reference key="1">
    <citation type="submission" date="2010-11" db="EMBL/GenBank/DDBJ databases">
        <title>The complete sequence of chromosome of Isophaera pallida ATCC 43644.</title>
        <authorList>
            <consortium name="US DOE Joint Genome Institute (JGI-PGF)"/>
            <person name="Lucas S."/>
            <person name="Copeland A."/>
            <person name="Lapidus A."/>
            <person name="Bruce D."/>
            <person name="Goodwin L."/>
            <person name="Pitluck S."/>
            <person name="Kyrpides N."/>
            <person name="Mavromatis K."/>
            <person name="Pagani I."/>
            <person name="Ivanova N."/>
            <person name="Saunders E."/>
            <person name="Brettin T."/>
            <person name="Detter J.C."/>
            <person name="Han C."/>
            <person name="Tapia R."/>
            <person name="Land M."/>
            <person name="Hauser L."/>
            <person name="Markowitz V."/>
            <person name="Cheng J.-F."/>
            <person name="Hugenholtz P."/>
            <person name="Woyke T."/>
            <person name="Wu D."/>
            <person name="Eisen J.A."/>
        </authorList>
    </citation>
    <scope>NUCLEOTIDE SEQUENCE</scope>
    <source>
        <strain>ATCC 43644</strain>
    </source>
</reference>
<dbReference type="SMART" id="SM00387">
    <property type="entry name" value="HATPase_c"/>
    <property type="match status" value="1"/>
</dbReference>
<proteinExistence type="predicted"/>
<dbReference type="CDD" id="cd17546">
    <property type="entry name" value="REC_hyHK_CKI1_RcsC-like"/>
    <property type="match status" value="1"/>
</dbReference>
<reference evidence="11 12" key="2">
    <citation type="journal article" date="2011" name="Stand. Genomic Sci.">
        <title>Complete genome sequence of Isosphaera pallida type strain (IS1B).</title>
        <authorList>
            <consortium name="US DOE Joint Genome Institute (JGI-PGF)"/>
            <person name="Goker M."/>
            <person name="Cleland D."/>
            <person name="Saunders E."/>
            <person name="Lapidus A."/>
            <person name="Nolan M."/>
            <person name="Lucas S."/>
            <person name="Hammon N."/>
            <person name="Deshpande S."/>
            <person name="Cheng J.F."/>
            <person name="Tapia R."/>
            <person name="Han C."/>
            <person name="Goodwin L."/>
            <person name="Pitluck S."/>
            <person name="Liolios K."/>
            <person name="Pagani I."/>
            <person name="Ivanova N."/>
            <person name="Mavromatis K."/>
            <person name="Pati A."/>
            <person name="Chen A."/>
            <person name="Palaniappan K."/>
            <person name="Land M."/>
            <person name="Hauser L."/>
            <person name="Chang Y.J."/>
            <person name="Jeffries C.D."/>
            <person name="Detter J.C."/>
            <person name="Beck B."/>
            <person name="Woyke T."/>
            <person name="Bristow J."/>
            <person name="Eisen J.A."/>
            <person name="Markowitz V."/>
            <person name="Hugenholtz P."/>
            <person name="Kyrpides N.C."/>
            <person name="Klenk H.P."/>
        </authorList>
    </citation>
    <scope>NUCLEOTIDE SEQUENCE [LARGE SCALE GENOMIC DNA]</scope>
    <source>
        <strain evidence="12">ATCC 43644 / DSM 9630 / IS1B</strain>
    </source>
</reference>
<evidence type="ECO:0000256" key="4">
    <source>
        <dbReference type="ARBA" id="ARBA00022679"/>
    </source>
</evidence>
<dbReference type="SUPFAM" id="SSF47384">
    <property type="entry name" value="Homodimeric domain of signal transducing histidine kinase"/>
    <property type="match status" value="1"/>
</dbReference>
<dbReference type="CDD" id="cd00082">
    <property type="entry name" value="HisKA"/>
    <property type="match status" value="1"/>
</dbReference>
<dbReference type="FunFam" id="3.30.565.10:FF:000010">
    <property type="entry name" value="Sensor histidine kinase RcsC"/>
    <property type="match status" value="1"/>
</dbReference>
<dbReference type="Pfam" id="PF02518">
    <property type="entry name" value="HATPase_c"/>
    <property type="match status" value="1"/>
</dbReference>
<dbReference type="SUPFAM" id="SSF52172">
    <property type="entry name" value="CheY-like"/>
    <property type="match status" value="1"/>
</dbReference>
<name>E8R386_ISOPI</name>
<feature type="transmembrane region" description="Helical" evidence="8">
    <location>
        <begin position="64"/>
        <end position="84"/>
    </location>
</feature>
<dbReference type="PROSITE" id="PS50109">
    <property type="entry name" value="HIS_KIN"/>
    <property type="match status" value="1"/>
</dbReference>
<dbReference type="PROSITE" id="PS50110">
    <property type="entry name" value="RESPONSE_REGULATORY"/>
    <property type="match status" value="1"/>
</dbReference>
<dbReference type="PANTHER" id="PTHR43047:SF72">
    <property type="entry name" value="OSMOSENSING HISTIDINE PROTEIN KINASE SLN1"/>
    <property type="match status" value="1"/>
</dbReference>
<dbReference type="OrthoDB" id="229369at2"/>
<dbReference type="AlphaFoldDB" id="E8R386"/>
<dbReference type="STRING" id="575540.Isop_2025"/>
<dbReference type="Gene3D" id="3.40.50.2300">
    <property type="match status" value="1"/>
</dbReference>
<dbReference type="Proteomes" id="UP000008631">
    <property type="component" value="Chromosome"/>
</dbReference>
<dbReference type="InterPro" id="IPR003594">
    <property type="entry name" value="HATPase_dom"/>
</dbReference>
<keyword evidence="3 6" id="KW-0597">Phosphoprotein</keyword>
<evidence type="ECO:0000256" key="2">
    <source>
        <dbReference type="ARBA" id="ARBA00012438"/>
    </source>
</evidence>
<dbReference type="InterPro" id="IPR001789">
    <property type="entry name" value="Sig_transdc_resp-reg_receiver"/>
</dbReference>
<dbReference type="CDD" id="cd16922">
    <property type="entry name" value="HATPase_EvgS-ArcB-TorS-like"/>
    <property type="match status" value="1"/>
</dbReference>
<dbReference type="eggNOG" id="COG0745">
    <property type="taxonomic scope" value="Bacteria"/>
</dbReference>